<dbReference type="OrthoDB" id="2052561at2"/>
<keyword evidence="2" id="KW-0547">Nucleotide-binding</keyword>
<dbReference type="AlphaFoldDB" id="L0E7U1"/>
<dbReference type="KEGG" id="tco:Theco_0077"/>
<dbReference type="GO" id="GO:0005524">
    <property type="term" value="F:ATP binding"/>
    <property type="evidence" value="ECO:0007669"/>
    <property type="project" value="UniProtKB-KW"/>
</dbReference>
<accession>L0E7U1</accession>
<evidence type="ECO:0000256" key="1">
    <source>
        <dbReference type="ARBA" id="ARBA00008059"/>
    </source>
</evidence>
<reference evidence="6" key="1">
    <citation type="submission" date="2012-01" db="EMBL/GenBank/DDBJ databases">
        <title>Complete sequence of chromosome of Thermobacillus composti KWC4.</title>
        <authorList>
            <person name="Lucas S."/>
            <person name="Han J."/>
            <person name="Lapidus A."/>
            <person name="Cheng J.-F."/>
            <person name="Goodwin L."/>
            <person name="Pitluck S."/>
            <person name="Peters L."/>
            <person name="Ovchinnikova G."/>
            <person name="Teshima H."/>
            <person name="Detter J.C."/>
            <person name="Han C."/>
            <person name="Tapia R."/>
            <person name="Land M."/>
            <person name="Hauser L."/>
            <person name="Kyrpides N."/>
            <person name="Ivanova N."/>
            <person name="Pagani I."/>
            <person name="Anderson I."/>
            <person name="Woyke T."/>
        </authorList>
    </citation>
    <scope>NUCLEOTIDE SEQUENCE [LARGE SCALE GENOMIC DNA]</scope>
    <source>
        <strain evidence="6">DSM 18247 / JCM 13945 / KWC4</strain>
    </source>
</reference>
<dbReference type="InterPro" id="IPR003593">
    <property type="entry name" value="AAA+_ATPase"/>
</dbReference>
<gene>
    <name evidence="5" type="ordered locus">Theco_0077</name>
</gene>
<proteinExistence type="inferred from homology"/>
<organism evidence="5 6">
    <name type="scientific">Thermobacillus composti (strain DSM 18247 / JCM 13945 / KWC4)</name>
    <dbReference type="NCBI Taxonomy" id="717605"/>
    <lineage>
        <taxon>Bacteria</taxon>
        <taxon>Bacillati</taxon>
        <taxon>Bacillota</taxon>
        <taxon>Bacilli</taxon>
        <taxon>Bacillales</taxon>
        <taxon>Paenibacillaceae</taxon>
        <taxon>Thermobacillus</taxon>
    </lineage>
</organism>
<keyword evidence="3" id="KW-0067">ATP-binding</keyword>
<dbReference type="PIRSF" id="PIRSF003073">
    <property type="entry name" value="DNAC_TnpB_IstB"/>
    <property type="match status" value="1"/>
</dbReference>
<dbReference type="STRING" id="717605.Theco_0077"/>
<dbReference type="Pfam" id="PF01695">
    <property type="entry name" value="IstB_IS21"/>
    <property type="match status" value="1"/>
</dbReference>
<dbReference type="SUPFAM" id="SSF52540">
    <property type="entry name" value="P-loop containing nucleoside triphosphate hydrolases"/>
    <property type="match status" value="1"/>
</dbReference>
<evidence type="ECO:0000256" key="2">
    <source>
        <dbReference type="ARBA" id="ARBA00022741"/>
    </source>
</evidence>
<dbReference type="RefSeq" id="WP_015253101.1">
    <property type="nucleotide sequence ID" value="NC_019897.1"/>
</dbReference>
<dbReference type="Gene3D" id="3.40.50.300">
    <property type="entry name" value="P-loop containing nucleotide triphosphate hydrolases"/>
    <property type="match status" value="1"/>
</dbReference>
<dbReference type="InterPro" id="IPR001270">
    <property type="entry name" value="ClpA/B"/>
</dbReference>
<dbReference type="Proteomes" id="UP000010795">
    <property type="component" value="Chromosome"/>
</dbReference>
<comment type="similarity">
    <text evidence="1">Belongs to the IS21/IS1162 putative ATP-binding protein family.</text>
</comment>
<evidence type="ECO:0000313" key="6">
    <source>
        <dbReference type="Proteomes" id="UP000010795"/>
    </source>
</evidence>
<protein>
    <submittedName>
        <fullName evidence="5">DNA replication protein</fullName>
    </submittedName>
</protein>
<evidence type="ECO:0000313" key="5">
    <source>
        <dbReference type="EMBL" id="AGA56333.1"/>
    </source>
</evidence>
<keyword evidence="6" id="KW-1185">Reference proteome</keyword>
<dbReference type="CDD" id="cd00009">
    <property type="entry name" value="AAA"/>
    <property type="match status" value="1"/>
</dbReference>
<dbReference type="InterPro" id="IPR028350">
    <property type="entry name" value="DNAC/IstB-like"/>
</dbReference>
<dbReference type="HOGENOM" id="CLU_062999_1_1_9"/>
<dbReference type="PRINTS" id="PR00300">
    <property type="entry name" value="CLPPROTEASEA"/>
</dbReference>
<dbReference type="PANTHER" id="PTHR30050">
    <property type="entry name" value="CHROMOSOMAL REPLICATION INITIATOR PROTEIN DNAA"/>
    <property type="match status" value="1"/>
</dbReference>
<dbReference type="InterPro" id="IPR027417">
    <property type="entry name" value="P-loop_NTPase"/>
</dbReference>
<dbReference type="eggNOG" id="COG1484">
    <property type="taxonomic scope" value="Bacteria"/>
</dbReference>
<dbReference type="EMBL" id="CP003255">
    <property type="protein sequence ID" value="AGA56333.1"/>
    <property type="molecule type" value="Genomic_DNA"/>
</dbReference>
<dbReference type="InterPro" id="IPR047661">
    <property type="entry name" value="IstB"/>
</dbReference>
<dbReference type="GO" id="GO:0006260">
    <property type="term" value="P:DNA replication"/>
    <property type="evidence" value="ECO:0007669"/>
    <property type="project" value="TreeGrafter"/>
</dbReference>
<dbReference type="InterPro" id="IPR002611">
    <property type="entry name" value="IstB_ATP-bd"/>
</dbReference>
<dbReference type="NCBIfam" id="NF038214">
    <property type="entry name" value="IS21_help_AAA"/>
    <property type="match status" value="1"/>
</dbReference>
<dbReference type="PANTHER" id="PTHR30050:SF4">
    <property type="entry name" value="ATP-BINDING PROTEIN RV3427C IN INSERTION SEQUENCE-RELATED"/>
    <property type="match status" value="1"/>
</dbReference>
<evidence type="ECO:0000259" key="4">
    <source>
        <dbReference type="SMART" id="SM00382"/>
    </source>
</evidence>
<sequence length="253" mass="29282">MSEATMELKSVFSALQLTAAAGALDELLMEAETRQWSYRQCLQRVLSYELKKREEKQFARRYKRAAFPELKTLDEFRVDEQPSLGQRQLQQLRELMWLEQHYNLLFLGPPGVGKTHLAIGLGVEALNQGYSVSFVTMDQLLHLLKTQEISRNAQLRVNRIIRSDLVILDDLMFMALDRQEAHLFFQLINKLYGQASIILTSNKGPEDWGELLGDPAVTTAILDRILHRSEVIHLTGDSYRLQMQAGLWRFKYR</sequence>
<dbReference type="SMART" id="SM00382">
    <property type="entry name" value="AAA"/>
    <property type="match status" value="1"/>
</dbReference>
<evidence type="ECO:0000256" key="3">
    <source>
        <dbReference type="ARBA" id="ARBA00022840"/>
    </source>
</evidence>
<name>L0E7U1_THECK</name>
<feature type="domain" description="AAA+ ATPase" evidence="4">
    <location>
        <begin position="100"/>
        <end position="233"/>
    </location>
</feature>